<feature type="region of interest" description="Disordered" evidence="2">
    <location>
        <begin position="425"/>
        <end position="471"/>
    </location>
</feature>
<feature type="region of interest" description="Disordered" evidence="2">
    <location>
        <begin position="313"/>
        <end position="341"/>
    </location>
</feature>
<feature type="compositionally biased region" description="Low complexity" evidence="2">
    <location>
        <begin position="285"/>
        <end position="297"/>
    </location>
</feature>
<feature type="region of interest" description="Disordered" evidence="2">
    <location>
        <begin position="275"/>
        <end position="299"/>
    </location>
</feature>
<feature type="compositionally biased region" description="Low complexity" evidence="2">
    <location>
        <begin position="436"/>
        <end position="471"/>
    </location>
</feature>
<feature type="region of interest" description="Disordered" evidence="2">
    <location>
        <begin position="191"/>
        <end position="255"/>
    </location>
</feature>
<keyword evidence="5" id="KW-1185">Reference proteome</keyword>
<dbReference type="EMBL" id="MU620923">
    <property type="protein sequence ID" value="KAI8579072.1"/>
    <property type="molecule type" value="Genomic_DNA"/>
</dbReference>
<dbReference type="RefSeq" id="XP_051444076.1">
    <property type="nucleotide sequence ID" value="XM_051589472.1"/>
</dbReference>
<evidence type="ECO:0000256" key="1">
    <source>
        <dbReference type="SAM" id="Coils"/>
    </source>
</evidence>
<dbReference type="Proteomes" id="UP001206595">
    <property type="component" value="Unassembled WGS sequence"/>
</dbReference>
<evidence type="ECO:0000256" key="2">
    <source>
        <dbReference type="SAM" id="MobiDB-lite"/>
    </source>
</evidence>
<accession>A0AAD5E994</accession>
<sequence length="1120" mass="125423">MLDLSALRAAALQTRRTTSDNGYRDDQEEGEIFDPTSLGSHDHHNHNTHDMSNRITQEDTLTRSYRSQPSISSTTIPQSVVNTSQEDSEKRNLSIHHSKGSPVSSITSDDNDVESELVNLSDMGIAPSAFINFGIAEDAIVAFCRKYGLPIPRFPEPNAESIQNMSIQQNAFAQDPKTYNTDLSNTQAQYNSADTDDVTHPQPYPSTDDLKAQSNSNTESDMEISDISDQDQDQDQDREEYPELEHASDSDIEEDMEIEDSVGTSTIIMTASRVDSGDHWADPETQTSSTQSIQTHQELTTGPSLHHIVKSTAQTGDQKAKKVAQRPSAKINKQAKSHRQQDSLIQARNMDLLLDVSRDSEVMTDLAQEYFRPVLPELESQPQRTSEGREKEATAAVVAATTDTDALTARFKQIADMKKMIEQMEQSKKKEKILASDGESPSPSGVGSVTPQPSAIYDQSTTNTPSITSSPLNEDMQEAAAELVARAQVVVKSANAQQLSALKATDDQNVNQLLESLEQNDESPTGIREDKSSSTALANEDVVMSDTSVSDKNGTSSFNSPFTEYEEQLKSLQQLEDDQDEALRSIEAKIEEMKKQQETMRLQKELARTKALGVRAKLSMLQRASASPKIQSPVSTSKNPSTQPSPSPAKRPSPYVEESSTTGEMRHGSLSRTGVRHQAKRGKFDRPVVESMPNADVEAARITMDEIIHYPRNDTLPLFNEIRDRLAKVISTEGFRIKEKSVHLTDNRHDHIRVVKRPQDFLEYYMDPPSPQNETLDTPSLNQPDVSVNLKDHGRSHDMTEFQPYQSPLHRFRSFQYFGGPSNKSMAYSNPVDTSKNLCAFELAGGTCNDDTCRSRHFRDFDLSPTDVMQDLLTYSRGENDGMQMKDQKTLERMFATMDAARTKKPATYVRAALDIRRRNLSGNQLQKVSFIPSPARRQEVIKRKKGGQHTVKPVAQKLPMTSALQPMLIPGSTVELRYFEVDERNYPTDAKNIPGWVRAVVQALPSSQFADYDKANSKSLDLNAAINILRQALARNPTSDLLWCLYVELWMYRGDEKMFEREMEQAVRNVPYCLDLMWYNVLLASTVEDQLTASDNLLRYFNSDEAIKTIGIVAREQNM</sequence>
<dbReference type="InterPro" id="IPR039278">
    <property type="entry name" value="Red1"/>
</dbReference>
<evidence type="ECO:0000259" key="3">
    <source>
        <dbReference type="Pfam" id="PF10650"/>
    </source>
</evidence>
<feature type="domain" description="Putative zinc-finger" evidence="3">
    <location>
        <begin position="838"/>
        <end position="859"/>
    </location>
</feature>
<evidence type="ECO:0000313" key="4">
    <source>
        <dbReference type="EMBL" id="KAI8579072.1"/>
    </source>
</evidence>
<feature type="compositionally biased region" description="Polar residues" evidence="2">
    <location>
        <begin position="545"/>
        <end position="561"/>
    </location>
</feature>
<organism evidence="4 5">
    <name type="scientific">Umbelopsis ramanniana AG</name>
    <dbReference type="NCBI Taxonomy" id="1314678"/>
    <lineage>
        <taxon>Eukaryota</taxon>
        <taxon>Fungi</taxon>
        <taxon>Fungi incertae sedis</taxon>
        <taxon>Mucoromycota</taxon>
        <taxon>Mucoromycotina</taxon>
        <taxon>Umbelopsidomycetes</taxon>
        <taxon>Umbelopsidales</taxon>
        <taxon>Umbelopsidaceae</taxon>
        <taxon>Umbelopsis</taxon>
    </lineage>
</organism>
<feature type="coiled-coil region" evidence="1">
    <location>
        <begin position="562"/>
        <end position="610"/>
    </location>
</feature>
<dbReference type="InterPro" id="IPR019607">
    <property type="entry name" value="Putative_zinc-finger_domain"/>
</dbReference>
<dbReference type="GO" id="GO:0000178">
    <property type="term" value="C:exosome (RNase complex)"/>
    <property type="evidence" value="ECO:0007669"/>
    <property type="project" value="TreeGrafter"/>
</dbReference>
<feature type="compositionally biased region" description="Basic and acidic residues" evidence="2">
    <location>
        <begin position="40"/>
        <end position="61"/>
    </location>
</feature>
<protein>
    <recommendedName>
        <fullName evidence="3">Putative zinc-finger domain-containing protein</fullName>
    </recommendedName>
</protein>
<reference evidence="4" key="1">
    <citation type="submission" date="2021-06" db="EMBL/GenBank/DDBJ databases">
        <authorList>
            <consortium name="DOE Joint Genome Institute"/>
            <person name="Mondo S.J."/>
            <person name="Amses K.R."/>
            <person name="Simmons D.R."/>
            <person name="Longcore J.E."/>
            <person name="Seto K."/>
            <person name="Alves G.H."/>
            <person name="Bonds A.E."/>
            <person name="Quandt C.A."/>
            <person name="Davis W.J."/>
            <person name="Chang Y."/>
            <person name="Letcher P.M."/>
            <person name="Powell M.J."/>
            <person name="Kuo A."/>
            <person name="Labutti K."/>
            <person name="Pangilinan J."/>
            <person name="Andreopoulos W."/>
            <person name="Tritt A."/>
            <person name="Riley R."/>
            <person name="Hundley H."/>
            <person name="Johnson J."/>
            <person name="Lipzen A."/>
            <person name="Barry K."/>
            <person name="Berbee M.L."/>
            <person name="Buchler N.E."/>
            <person name="Grigoriev I.V."/>
            <person name="Spatafora J.W."/>
            <person name="Stajich J.E."/>
            <person name="James T.Y."/>
        </authorList>
    </citation>
    <scope>NUCLEOTIDE SEQUENCE</scope>
    <source>
        <strain evidence="4">AG</strain>
    </source>
</reference>
<reference evidence="4" key="2">
    <citation type="journal article" date="2022" name="Proc. Natl. Acad. Sci. U.S.A.">
        <title>Diploid-dominant life cycles characterize the early evolution of Fungi.</title>
        <authorList>
            <person name="Amses K.R."/>
            <person name="Simmons D.R."/>
            <person name="Longcore J.E."/>
            <person name="Mondo S.J."/>
            <person name="Seto K."/>
            <person name="Jeronimo G.H."/>
            <person name="Bonds A.E."/>
            <person name="Quandt C.A."/>
            <person name="Davis W.J."/>
            <person name="Chang Y."/>
            <person name="Federici B.A."/>
            <person name="Kuo A."/>
            <person name="LaButti K."/>
            <person name="Pangilinan J."/>
            <person name="Andreopoulos W."/>
            <person name="Tritt A."/>
            <person name="Riley R."/>
            <person name="Hundley H."/>
            <person name="Johnson J."/>
            <person name="Lipzen A."/>
            <person name="Barry K."/>
            <person name="Lang B.F."/>
            <person name="Cuomo C.A."/>
            <person name="Buchler N.E."/>
            <person name="Grigoriev I.V."/>
            <person name="Spatafora J.W."/>
            <person name="Stajich J.E."/>
            <person name="James T.Y."/>
        </authorList>
    </citation>
    <scope>NUCLEOTIDE SEQUENCE</scope>
    <source>
        <strain evidence="4">AG</strain>
    </source>
</reference>
<gene>
    <name evidence="4" type="ORF">K450DRAFT_243718</name>
</gene>
<dbReference type="GO" id="GO:0005634">
    <property type="term" value="C:nucleus"/>
    <property type="evidence" value="ECO:0007669"/>
    <property type="project" value="TreeGrafter"/>
</dbReference>
<feature type="compositionally biased region" description="Basic and acidic residues" evidence="2">
    <location>
        <begin position="425"/>
        <end position="434"/>
    </location>
</feature>
<feature type="compositionally biased region" description="Polar residues" evidence="2">
    <location>
        <begin position="622"/>
        <end position="642"/>
    </location>
</feature>
<feature type="compositionally biased region" description="Polar residues" evidence="2">
    <location>
        <begin position="62"/>
        <end position="85"/>
    </location>
</feature>
<proteinExistence type="predicted"/>
<feature type="compositionally biased region" description="Basic and acidic residues" evidence="2">
    <location>
        <begin position="239"/>
        <end position="249"/>
    </location>
</feature>
<dbReference type="Pfam" id="PF10650">
    <property type="entry name" value="zf-C3H1"/>
    <property type="match status" value="1"/>
</dbReference>
<feature type="region of interest" description="Disordered" evidence="2">
    <location>
        <begin position="516"/>
        <end position="561"/>
    </location>
</feature>
<feature type="compositionally biased region" description="Acidic residues" evidence="2">
    <location>
        <begin position="220"/>
        <end position="238"/>
    </location>
</feature>
<name>A0AAD5E994_UMBRA</name>
<evidence type="ECO:0000313" key="5">
    <source>
        <dbReference type="Proteomes" id="UP001206595"/>
    </source>
</evidence>
<dbReference type="PANTHER" id="PTHR21563">
    <property type="entry name" value="ZINC FINGER C3H1 DOMAIN-CONTAINING PROTEIN"/>
    <property type="match status" value="1"/>
</dbReference>
<feature type="region of interest" description="Disordered" evidence="2">
    <location>
        <begin position="14"/>
        <end position="110"/>
    </location>
</feature>
<dbReference type="AlphaFoldDB" id="A0AAD5E994"/>
<comment type="caution">
    <text evidence="4">The sequence shown here is derived from an EMBL/GenBank/DDBJ whole genome shotgun (WGS) entry which is preliminary data.</text>
</comment>
<feature type="region of interest" description="Disordered" evidence="2">
    <location>
        <begin position="622"/>
        <end position="687"/>
    </location>
</feature>
<dbReference type="PANTHER" id="PTHR21563:SF3">
    <property type="entry name" value="ZINC FINGER C3H1 DOMAIN-CONTAINING PROTEIN"/>
    <property type="match status" value="1"/>
</dbReference>
<keyword evidence="1" id="KW-0175">Coiled coil</keyword>
<dbReference type="GeneID" id="75914817"/>